<comment type="subcellular location">
    <subcellularLocation>
        <location evidence="1">Nucleus</location>
    </subcellularLocation>
</comment>
<evidence type="ECO:0000256" key="4">
    <source>
        <dbReference type="ARBA" id="ARBA00022833"/>
    </source>
</evidence>
<dbReference type="GO" id="GO:0006511">
    <property type="term" value="P:ubiquitin-dependent protein catabolic process"/>
    <property type="evidence" value="ECO:0007669"/>
    <property type="project" value="TreeGrafter"/>
</dbReference>
<keyword evidence="9" id="KW-1185">Reference proteome</keyword>
<dbReference type="SMART" id="SM01180">
    <property type="entry name" value="DWNN"/>
    <property type="match status" value="1"/>
</dbReference>
<dbReference type="PANTHER" id="PTHR15439:SF0">
    <property type="entry name" value="CELL DIVISION CYCLE AND APOPTOSIS REGULATOR PROTEIN 1-RELATED"/>
    <property type="match status" value="1"/>
</dbReference>
<keyword evidence="4" id="KW-0862">Zinc</keyword>
<dbReference type="PANTHER" id="PTHR15439">
    <property type="entry name" value="RETINOBLASTOMA-BINDING PROTEIN 6"/>
    <property type="match status" value="1"/>
</dbReference>
<dbReference type="OrthoDB" id="106784at2759"/>
<dbReference type="GO" id="GO:0008270">
    <property type="term" value="F:zinc ion binding"/>
    <property type="evidence" value="ECO:0007669"/>
    <property type="project" value="UniProtKB-KW"/>
</dbReference>
<dbReference type="Pfam" id="PF08783">
    <property type="entry name" value="DWNN"/>
    <property type="match status" value="1"/>
</dbReference>
<dbReference type="STRING" id="135208.A0A4Y9ZWS7"/>
<organism evidence="8 9">
    <name type="scientific">Hericium alpestre</name>
    <dbReference type="NCBI Taxonomy" id="135208"/>
    <lineage>
        <taxon>Eukaryota</taxon>
        <taxon>Fungi</taxon>
        <taxon>Dikarya</taxon>
        <taxon>Basidiomycota</taxon>
        <taxon>Agaricomycotina</taxon>
        <taxon>Agaricomycetes</taxon>
        <taxon>Russulales</taxon>
        <taxon>Hericiaceae</taxon>
        <taxon>Hericium</taxon>
    </lineage>
</organism>
<evidence type="ECO:0000256" key="3">
    <source>
        <dbReference type="ARBA" id="ARBA00022771"/>
    </source>
</evidence>
<feature type="non-terminal residue" evidence="8">
    <location>
        <position position="303"/>
    </location>
</feature>
<dbReference type="Gene3D" id="3.10.20.90">
    <property type="entry name" value="Phosphatidylinositol 3-kinase Catalytic Subunit, Chain A, domain 1"/>
    <property type="match status" value="1"/>
</dbReference>
<sequence>MASSVFYKFRSQRDESRVTFDGTGISVFDLKKEVILANNLGKANDFDLAILDKSSGEEFKDDSHIIPRSSSVIVKRVPAARPGKGKAAMYIGGGSGGAPTTDASGKSGAPGGSSTSWHRGGMSRRFDGGSEPAQAPSKPLVTPLKPAIAKDDEAAAMAAMFQAQSANWEETQEKMSHTKIASLDKLLVDKPTRAKVMDYIEKEMEASRKEEESAINGGTPVQSTNHTPQPEDQQQQQQLSEFFPEQGHQIPDDIAMSQMIADSIPQLQASVQQLVTMLQNPNLPRAVRHQTEAQHHQLQMQLA</sequence>
<protein>
    <recommendedName>
        <fullName evidence="7">DWNN domain-containing protein</fullName>
    </recommendedName>
</protein>
<name>A0A4Y9ZWS7_9AGAM</name>
<evidence type="ECO:0000259" key="7">
    <source>
        <dbReference type="PROSITE" id="PS51282"/>
    </source>
</evidence>
<feature type="domain" description="DWNN" evidence="7">
    <location>
        <begin position="5"/>
        <end position="78"/>
    </location>
</feature>
<keyword evidence="5" id="KW-0539">Nucleus</keyword>
<evidence type="ECO:0000256" key="1">
    <source>
        <dbReference type="ARBA" id="ARBA00004123"/>
    </source>
</evidence>
<evidence type="ECO:0000256" key="2">
    <source>
        <dbReference type="ARBA" id="ARBA00022723"/>
    </source>
</evidence>
<dbReference type="AlphaFoldDB" id="A0A4Y9ZWS7"/>
<dbReference type="GO" id="GO:0006397">
    <property type="term" value="P:mRNA processing"/>
    <property type="evidence" value="ECO:0007669"/>
    <property type="project" value="InterPro"/>
</dbReference>
<feature type="region of interest" description="Disordered" evidence="6">
    <location>
        <begin position="92"/>
        <end position="141"/>
    </location>
</feature>
<reference evidence="8 9" key="1">
    <citation type="submission" date="2019-02" db="EMBL/GenBank/DDBJ databases">
        <title>Genome sequencing of the rare red list fungi Hericium alpestre (H. flagellum).</title>
        <authorList>
            <person name="Buettner E."/>
            <person name="Kellner H."/>
        </authorList>
    </citation>
    <scope>NUCLEOTIDE SEQUENCE [LARGE SCALE GENOMIC DNA]</scope>
    <source>
        <strain evidence="8 9">DSM 108284</strain>
    </source>
</reference>
<evidence type="ECO:0000313" key="8">
    <source>
        <dbReference type="EMBL" id="TFY78644.1"/>
    </source>
</evidence>
<gene>
    <name evidence="8" type="ORF">EWM64_g5368</name>
</gene>
<dbReference type="EMBL" id="SFCI01000641">
    <property type="protein sequence ID" value="TFY78644.1"/>
    <property type="molecule type" value="Genomic_DNA"/>
</dbReference>
<keyword evidence="3" id="KW-0863">Zinc-finger</keyword>
<feature type="compositionally biased region" description="Low complexity" evidence="6">
    <location>
        <begin position="228"/>
        <end position="239"/>
    </location>
</feature>
<dbReference type="GO" id="GO:0061630">
    <property type="term" value="F:ubiquitin protein ligase activity"/>
    <property type="evidence" value="ECO:0007669"/>
    <property type="project" value="InterPro"/>
</dbReference>
<dbReference type="GO" id="GO:0016567">
    <property type="term" value="P:protein ubiquitination"/>
    <property type="evidence" value="ECO:0007669"/>
    <property type="project" value="InterPro"/>
</dbReference>
<dbReference type="InterPro" id="IPR033489">
    <property type="entry name" value="RBBP6"/>
</dbReference>
<feature type="compositionally biased region" description="Low complexity" evidence="6">
    <location>
        <begin position="104"/>
        <end position="116"/>
    </location>
</feature>
<accession>A0A4Y9ZWS7</accession>
<comment type="caution">
    <text evidence="8">The sequence shown here is derived from an EMBL/GenBank/DDBJ whole genome shotgun (WGS) entry which is preliminary data.</text>
</comment>
<proteinExistence type="predicted"/>
<dbReference type="InterPro" id="IPR014891">
    <property type="entry name" value="DWNN_domain"/>
</dbReference>
<evidence type="ECO:0000313" key="9">
    <source>
        <dbReference type="Proteomes" id="UP000298061"/>
    </source>
</evidence>
<dbReference type="GO" id="GO:0005634">
    <property type="term" value="C:nucleus"/>
    <property type="evidence" value="ECO:0007669"/>
    <property type="project" value="UniProtKB-SubCell"/>
</dbReference>
<feature type="region of interest" description="Disordered" evidence="6">
    <location>
        <begin position="204"/>
        <end position="239"/>
    </location>
</feature>
<dbReference type="Proteomes" id="UP000298061">
    <property type="component" value="Unassembled WGS sequence"/>
</dbReference>
<evidence type="ECO:0000256" key="6">
    <source>
        <dbReference type="SAM" id="MobiDB-lite"/>
    </source>
</evidence>
<keyword evidence="2" id="KW-0479">Metal-binding</keyword>
<evidence type="ECO:0000256" key="5">
    <source>
        <dbReference type="ARBA" id="ARBA00023242"/>
    </source>
</evidence>
<dbReference type="PROSITE" id="PS51282">
    <property type="entry name" value="DWNN"/>
    <property type="match status" value="1"/>
</dbReference>